<dbReference type="EMBL" id="JAVYII010000005">
    <property type="protein sequence ID" value="MDT9594085.1"/>
    <property type="molecule type" value="Genomic_DNA"/>
</dbReference>
<name>A0ABU3PXW3_9ACTN</name>
<dbReference type="Proteomes" id="UP001268542">
    <property type="component" value="Unassembled WGS sequence"/>
</dbReference>
<dbReference type="Pfam" id="PF05651">
    <property type="entry name" value="Diacid_rec"/>
    <property type="match status" value="1"/>
</dbReference>
<protein>
    <submittedName>
        <fullName evidence="3">Sugar diacid recognition domain-containing protein</fullName>
    </submittedName>
</protein>
<dbReference type="PANTHER" id="PTHR33744">
    <property type="entry name" value="CARBOHYDRATE DIACID REGULATOR"/>
    <property type="match status" value="1"/>
</dbReference>
<organism evidence="3 4">
    <name type="scientific">Nocardioides imazamoxiresistens</name>
    <dbReference type="NCBI Taxonomy" id="3231893"/>
    <lineage>
        <taxon>Bacteria</taxon>
        <taxon>Bacillati</taxon>
        <taxon>Actinomycetota</taxon>
        <taxon>Actinomycetes</taxon>
        <taxon>Propionibacteriales</taxon>
        <taxon>Nocardioidaceae</taxon>
        <taxon>Nocardioides</taxon>
    </lineage>
</organism>
<gene>
    <name evidence="3" type="ORF">RDV89_13465</name>
</gene>
<evidence type="ECO:0000313" key="3">
    <source>
        <dbReference type="EMBL" id="MDT9594085.1"/>
    </source>
</evidence>
<keyword evidence="4" id="KW-1185">Reference proteome</keyword>
<evidence type="ECO:0000259" key="1">
    <source>
        <dbReference type="Pfam" id="PF05651"/>
    </source>
</evidence>
<comment type="caution">
    <text evidence="3">The sequence shown here is derived from an EMBL/GenBank/DDBJ whole genome shotgun (WGS) entry which is preliminary data.</text>
</comment>
<dbReference type="RefSeq" id="WP_315733566.1">
    <property type="nucleotide sequence ID" value="NZ_JAVYII010000005.1"/>
</dbReference>
<feature type="domain" description="PucR C-terminal helix-turn-helix" evidence="2">
    <location>
        <begin position="314"/>
        <end position="368"/>
    </location>
</feature>
<dbReference type="PANTHER" id="PTHR33744:SF15">
    <property type="entry name" value="CARBOHYDRATE DIACID REGULATOR"/>
    <property type="match status" value="1"/>
</dbReference>
<dbReference type="Gene3D" id="1.10.10.2840">
    <property type="entry name" value="PucR C-terminal helix-turn-helix domain"/>
    <property type="match status" value="1"/>
</dbReference>
<evidence type="ECO:0000259" key="2">
    <source>
        <dbReference type="Pfam" id="PF13556"/>
    </source>
</evidence>
<dbReference type="Pfam" id="PF13556">
    <property type="entry name" value="HTH_30"/>
    <property type="match status" value="1"/>
</dbReference>
<accession>A0ABU3PXW3</accession>
<proteinExistence type="predicted"/>
<feature type="domain" description="Putative sugar diacid recognition" evidence="1">
    <location>
        <begin position="16"/>
        <end position="146"/>
    </location>
</feature>
<sequence length="379" mass="39607">MAEPGSTDASSAGAPLSAELGQRVVDVVASTIRQDINLMDAGGMVVASTVPERVGKPHRAARRVLAGGRPVVVTRVVEGVVDRPGINVPLELDGQVAGVVGITGDPRTVEPIAHVVALTMQLLLTQEREHDSANLTRTRTRELVSTLASARSSTPALLDRLRSAGLGSGPWSIAVWADPAPRPDGSAAPPPHAEHTVTVLNDRRLRTDGPCAVVMHGLLWVVAAGGRGIDPGLGGAATRRLVVDGLDDVDDLASWAHDLKALGRLARLLPEAGAGAGVEQLRDAEAAIGVAHLPDRTLRRLARTAARLAPAQRETVRVVARAPSLAAAAAELFVHRNTLLQRVERIRTLTGLDLRRPDHAAVLRSATLAHEATAGDPGA</sequence>
<dbReference type="InterPro" id="IPR042070">
    <property type="entry name" value="PucR_C-HTH_sf"/>
</dbReference>
<dbReference type="InterPro" id="IPR051448">
    <property type="entry name" value="CdaR-like_regulators"/>
</dbReference>
<dbReference type="InterPro" id="IPR025736">
    <property type="entry name" value="PucR_C-HTH_dom"/>
</dbReference>
<evidence type="ECO:0000313" key="4">
    <source>
        <dbReference type="Proteomes" id="UP001268542"/>
    </source>
</evidence>
<reference evidence="3 4" key="1">
    <citation type="submission" date="2023-08" db="EMBL/GenBank/DDBJ databases">
        <title>Nocardioides seae sp. nov., a bacterium isolated from a soil.</title>
        <authorList>
            <person name="Wang X."/>
        </authorList>
    </citation>
    <scope>NUCLEOTIDE SEQUENCE [LARGE SCALE GENOMIC DNA]</scope>
    <source>
        <strain evidence="3 4">YZH12</strain>
    </source>
</reference>
<dbReference type="InterPro" id="IPR008599">
    <property type="entry name" value="Diacid_rec"/>
</dbReference>